<evidence type="ECO:0000313" key="8">
    <source>
        <dbReference type="Proteomes" id="UP000054342"/>
    </source>
</evidence>
<dbReference type="GO" id="GO:0006351">
    <property type="term" value="P:DNA-templated transcription"/>
    <property type="evidence" value="ECO:0007669"/>
    <property type="project" value="InterPro"/>
</dbReference>
<evidence type="ECO:0000256" key="2">
    <source>
        <dbReference type="ARBA" id="ARBA00022723"/>
    </source>
</evidence>
<keyword evidence="3" id="KW-0805">Transcription regulation</keyword>
<evidence type="ECO:0000256" key="5">
    <source>
        <dbReference type="ARBA" id="ARBA00023242"/>
    </source>
</evidence>
<reference evidence="7 8" key="1">
    <citation type="submission" date="2015-01" db="EMBL/GenBank/DDBJ databases">
        <title>The Genome Sequence of Exophiala xenobiotica CBS118157.</title>
        <authorList>
            <consortium name="The Broad Institute Genomics Platform"/>
            <person name="Cuomo C."/>
            <person name="de Hoog S."/>
            <person name="Gorbushina A."/>
            <person name="Stielow B."/>
            <person name="Teixiera M."/>
            <person name="Abouelleil A."/>
            <person name="Chapman S.B."/>
            <person name="Priest M."/>
            <person name="Young S.K."/>
            <person name="Wortman J."/>
            <person name="Nusbaum C."/>
            <person name="Birren B."/>
        </authorList>
    </citation>
    <scope>NUCLEOTIDE SEQUENCE [LARGE SCALE GENOMIC DNA]</scope>
    <source>
        <strain evidence="7 8">CBS 118157</strain>
    </source>
</reference>
<dbReference type="HOGENOM" id="CLU_029801_1_0_1"/>
<accession>A0A0D2F592</accession>
<dbReference type="PANTHER" id="PTHR47338:SF10">
    <property type="entry name" value="TRANSCRIPTION FACTOR DOMAIN-CONTAINING PROTEIN-RELATED"/>
    <property type="match status" value="1"/>
</dbReference>
<dbReference type="InterPro" id="IPR050815">
    <property type="entry name" value="TF_fung"/>
</dbReference>
<dbReference type="GeneID" id="25329235"/>
<dbReference type="AlphaFoldDB" id="A0A0D2F592"/>
<dbReference type="InterPro" id="IPR007219">
    <property type="entry name" value="XnlR_reg_dom"/>
</dbReference>
<proteinExistence type="predicted"/>
<name>A0A0D2F592_9EURO</name>
<dbReference type="EMBL" id="KN847320">
    <property type="protein sequence ID" value="KIW55009.1"/>
    <property type="molecule type" value="Genomic_DNA"/>
</dbReference>
<protein>
    <recommendedName>
        <fullName evidence="6">Xylanolytic transcriptional activator regulatory domain-containing protein</fullName>
    </recommendedName>
</protein>
<dbReference type="GO" id="GO:0008270">
    <property type="term" value="F:zinc ion binding"/>
    <property type="evidence" value="ECO:0007669"/>
    <property type="project" value="InterPro"/>
</dbReference>
<dbReference type="SMART" id="SM00906">
    <property type="entry name" value="Fungal_trans"/>
    <property type="match status" value="1"/>
</dbReference>
<comment type="subcellular location">
    <subcellularLocation>
        <location evidence="1">Nucleus</location>
    </subcellularLocation>
</comment>
<dbReference type="RefSeq" id="XP_013315593.1">
    <property type="nucleotide sequence ID" value="XM_013460139.1"/>
</dbReference>
<dbReference type="PANTHER" id="PTHR47338">
    <property type="entry name" value="ZN(II)2CYS6 TRANSCRIPTION FACTOR (EUROFUNG)-RELATED"/>
    <property type="match status" value="1"/>
</dbReference>
<dbReference type="Proteomes" id="UP000054342">
    <property type="component" value="Unassembled WGS sequence"/>
</dbReference>
<keyword evidence="4" id="KW-0804">Transcription</keyword>
<evidence type="ECO:0000259" key="6">
    <source>
        <dbReference type="SMART" id="SM00906"/>
    </source>
</evidence>
<dbReference type="Pfam" id="PF04082">
    <property type="entry name" value="Fungal_trans"/>
    <property type="match status" value="1"/>
</dbReference>
<evidence type="ECO:0000256" key="3">
    <source>
        <dbReference type="ARBA" id="ARBA00023015"/>
    </source>
</evidence>
<feature type="domain" description="Xylanolytic transcriptional activator regulatory" evidence="6">
    <location>
        <begin position="107"/>
        <end position="188"/>
    </location>
</feature>
<dbReference type="GO" id="GO:0003677">
    <property type="term" value="F:DNA binding"/>
    <property type="evidence" value="ECO:0007669"/>
    <property type="project" value="InterPro"/>
</dbReference>
<organism evidence="7 8">
    <name type="scientific">Exophiala xenobiotica</name>
    <dbReference type="NCBI Taxonomy" id="348802"/>
    <lineage>
        <taxon>Eukaryota</taxon>
        <taxon>Fungi</taxon>
        <taxon>Dikarya</taxon>
        <taxon>Ascomycota</taxon>
        <taxon>Pezizomycotina</taxon>
        <taxon>Eurotiomycetes</taxon>
        <taxon>Chaetothyriomycetidae</taxon>
        <taxon>Chaetothyriales</taxon>
        <taxon>Herpotrichiellaceae</taxon>
        <taxon>Exophiala</taxon>
    </lineage>
</organism>
<keyword evidence="5" id="KW-0539">Nucleus</keyword>
<evidence type="ECO:0000313" key="7">
    <source>
        <dbReference type="EMBL" id="KIW55009.1"/>
    </source>
</evidence>
<dbReference type="STRING" id="348802.A0A0D2F592"/>
<dbReference type="CDD" id="cd12148">
    <property type="entry name" value="fungal_TF_MHR"/>
    <property type="match status" value="1"/>
</dbReference>
<keyword evidence="2" id="KW-0479">Metal-binding</keyword>
<evidence type="ECO:0000256" key="1">
    <source>
        <dbReference type="ARBA" id="ARBA00004123"/>
    </source>
</evidence>
<dbReference type="GO" id="GO:0005634">
    <property type="term" value="C:nucleus"/>
    <property type="evidence" value="ECO:0007669"/>
    <property type="project" value="UniProtKB-SubCell"/>
</dbReference>
<gene>
    <name evidence="7" type="ORF">PV05_07327</name>
</gene>
<sequence>MYCTRLSNFFTHVHPSIPLFRQETLLRRYGSGTLSRSLLLTIFVVSAKILGPPKFWTNDGLETCVRRLLEAKLIDKECPTKRISLDNFRQACLLAFYAFHQYPGNEAWTRIGQLTRKAYQCGLHQIDNNDRFSAFEGDSMSEDKLDEWRRVWWFIYCLDSYSNIAVATPSVVENDSVKTALVTTPLSNPAGTPMELTKTIFLPTETSMLWKTTKEIIDAPGDFAFNMHIVTTTLLRQAATINRLQMQNPSSRLQTRLMALKDHLSAVRLALPVRYLNPGRNALIDESGSEHHTRLISVLHLHAASILLCFPSDPNRSGREWLNGWQQTLEYCQDITSIVQQWDSQYFPSVDPAVCFIISGTLIILHLHCCLDSSPGLQMKLLTYKDVLLLFLEQFASVWSLPRFLIMAFKKFSQLVFAPLSPDDVERILRQFEGHLHPRWLNFLSLTSAFEDLNMQEDTTIYPSLSSHEWDFNNWETVTDAANWSNMTRGL</sequence>
<evidence type="ECO:0000256" key="4">
    <source>
        <dbReference type="ARBA" id="ARBA00023163"/>
    </source>
</evidence>
<dbReference type="GO" id="GO:0000981">
    <property type="term" value="F:DNA-binding transcription factor activity, RNA polymerase II-specific"/>
    <property type="evidence" value="ECO:0007669"/>
    <property type="project" value="InterPro"/>
</dbReference>
<keyword evidence="8" id="KW-1185">Reference proteome</keyword>
<dbReference type="OrthoDB" id="3362851at2759"/>